<keyword evidence="1" id="KW-0698">rRNA processing</keyword>
<dbReference type="Pfam" id="PF04445">
    <property type="entry name" value="SAM_MT"/>
    <property type="match status" value="1"/>
</dbReference>
<comment type="caution">
    <text evidence="2">The sequence shown here is derived from an EMBL/GenBank/DDBJ whole genome shotgun (WGS) entry which is preliminary data.</text>
</comment>
<dbReference type="RefSeq" id="WP_136773466.1">
    <property type="nucleotide sequence ID" value="NZ_CP156074.1"/>
</dbReference>
<comment type="caution">
    <text evidence="1">Lacks conserved residue(s) required for the propagation of feature annotation.</text>
</comment>
<comment type="function">
    <text evidence="1">Specifically methylates the guanosine in position 1516 of 16S rRNA.</text>
</comment>
<dbReference type="PANTHER" id="PTHR36112">
    <property type="entry name" value="RIBOSOMAL RNA SMALL SUBUNIT METHYLTRANSFERASE J"/>
    <property type="match status" value="1"/>
</dbReference>
<dbReference type="InterPro" id="IPR007536">
    <property type="entry name" value="16SrRNA_methylTrfase_J"/>
</dbReference>
<comment type="similarity">
    <text evidence="1">Belongs to the methyltransferase superfamily. RsmJ family.</text>
</comment>
<feature type="binding site" evidence="1">
    <location>
        <begin position="113"/>
        <end position="114"/>
    </location>
    <ligand>
        <name>S-adenosyl-L-methionine</name>
        <dbReference type="ChEBI" id="CHEBI:59789"/>
    </ligand>
</feature>
<dbReference type="InterPro" id="IPR029063">
    <property type="entry name" value="SAM-dependent_MTases_sf"/>
</dbReference>
<keyword evidence="1 2" id="KW-0489">Methyltransferase</keyword>
<feature type="binding site" evidence="1">
    <location>
        <begin position="97"/>
        <end position="98"/>
    </location>
    <ligand>
        <name>S-adenosyl-L-methionine</name>
        <dbReference type="ChEBI" id="CHEBI:59789"/>
    </ligand>
</feature>
<dbReference type="EC" id="2.1.1.242" evidence="1"/>
<feature type="binding site" evidence="1">
    <location>
        <position position="166"/>
    </location>
    <ligand>
        <name>S-adenosyl-L-methionine</name>
        <dbReference type="ChEBI" id="CHEBI:59789"/>
    </ligand>
</feature>
<dbReference type="CDD" id="cd02440">
    <property type="entry name" value="AdoMet_MTases"/>
    <property type="match status" value="1"/>
</dbReference>
<dbReference type="GO" id="GO:0005737">
    <property type="term" value="C:cytoplasm"/>
    <property type="evidence" value="ECO:0007669"/>
    <property type="project" value="UniProtKB-SubCell"/>
</dbReference>
<gene>
    <name evidence="1" type="primary">rsmJ</name>
    <name evidence="2" type="ORF">FAZ21_10850</name>
</gene>
<proteinExistence type="inferred from homology"/>
<protein>
    <recommendedName>
        <fullName evidence="1">Ribosomal RNA small subunit methyltransferase J</fullName>
        <ecNumber evidence="1">2.1.1.242</ecNumber>
    </recommendedName>
    <alternativeName>
        <fullName evidence="1">16S rRNA m2G1516 methyltransferase</fullName>
    </alternativeName>
    <alternativeName>
        <fullName evidence="1">rRNA (guanine-N(2)-)-methyltransferase</fullName>
    </alternativeName>
</protein>
<dbReference type="HAMAP" id="MF_01523">
    <property type="entry name" value="16SrRNA_methyltr_J"/>
    <property type="match status" value="1"/>
</dbReference>
<evidence type="ECO:0000313" key="3">
    <source>
        <dbReference type="Proteomes" id="UP000310016"/>
    </source>
</evidence>
<dbReference type="GO" id="GO:0008990">
    <property type="term" value="F:rRNA (guanine-N2-)-methyltransferase activity"/>
    <property type="evidence" value="ECO:0007669"/>
    <property type="project" value="UniProtKB-UniRule"/>
</dbReference>
<dbReference type="Gene3D" id="3.40.50.150">
    <property type="entry name" value="Vaccinia Virus protein VP39"/>
    <property type="match status" value="1"/>
</dbReference>
<dbReference type="Proteomes" id="UP000310016">
    <property type="component" value="Unassembled WGS sequence"/>
</dbReference>
<reference evidence="2 3" key="1">
    <citation type="submission" date="2019-04" db="EMBL/GenBank/DDBJ databases">
        <title>Chitiniphilus eburnea sp. nov., a novel chitinolytic bacterium isolated from aquaculture sludge.</title>
        <authorList>
            <person name="Sheng M."/>
        </authorList>
    </citation>
    <scope>NUCLEOTIDE SEQUENCE [LARGE SCALE GENOMIC DNA]</scope>
    <source>
        <strain evidence="2 3">HX-2-15</strain>
    </source>
</reference>
<dbReference type="OrthoDB" id="3191794at2"/>
<dbReference type="AlphaFoldDB" id="A0A4U0PXN2"/>
<accession>A0A4U0PXN2</accession>
<comment type="catalytic activity">
    <reaction evidence="1">
        <text>guanosine(1516) in 16S rRNA + S-adenosyl-L-methionine = N(2)-methylguanosine(1516) in 16S rRNA + S-adenosyl-L-homocysteine + H(+)</text>
        <dbReference type="Rhea" id="RHEA:43220"/>
        <dbReference type="Rhea" id="RHEA-COMP:10412"/>
        <dbReference type="Rhea" id="RHEA-COMP:10413"/>
        <dbReference type="ChEBI" id="CHEBI:15378"/>
        <dbReference type="ChEBI" id="CHEBI:57856"/>
        <dbReference type="ChEBI" id="CHEBI:59789"/>
        <dbReference type="ChEBI" id="CHEBI:74269"/>
        <dbReference type="ChEBI" id="CHEBI:74481"/>
        <dbReference type="EC" id="2.1.1.242"/>
    </reaction>
</comment>
<keyword evidence="1" id="KW-0963">Cytoplasm</keyword>
<evidence type="ECO:0000313" key="2">
    <source>
        <dbReference type="EMBL" id="TJZ73351.1"/>
    </source>
</evidence>
<comment type="subcellular location">
    <subcellularLocation>
        <location evidence="1">Cytoplasm</location>
    </subcellularLocation>
</comment>
<dbReference type="SUPFAM" id="SSF53335">
    <property type="entry name" value="S-adenosyl-L-methionine-dependent methyltransferases"/>
    <property type="match status" value="1"/>
</dbReference>
<sequence length="247" mass="25986">MTGLLPARDGDAALAGRFGLPLLQAIPAAGHYLTVEDGALALAEVGERGRVVVDFVGGAQGHRRKFGGGRGQPVARAVGLKPDYQPSVLDATAGLARDGFVLASLGCALTLLERSPVACALVADGLARALAAPETAAIAARMQLVHADALHWLQQTAEHWDVVYLDPMFPEPGKRAKSKKDMAAFQTLIGGDADADALLAPARRLATRRVVVKRPRHAPWLAGEKPAFAYEGDSTRFDVYLPVAVSA</sequence>
<evidence type="ECO:0000256" key="1">
    <source>
        <dbReference type="HAMAP-Rule" id="MF_01523"/>
    </source>
</evidence>
<dbReference type="EMBL" id="SUMF01000010">
    <property type="protein sequence ID" value="TJZ73351.1"/>
    <property type="molecule type" value="Genomic_DNA"/>
</dbReference>
<keyword evidence="1" id="KW-0949">S-adenosyl-L-methionine</keyword>
<name>A0A4U0PXN2_9NEIS</name>
<organism evidence="2 3">
    <name type="scientific">Chitiniphilus eburneus</name>
    <dbReference type="NCBI Taxonomy" id="2571148"/>
    <lineage>
        <taxon>Bacteria</taxon>
        <taxon>Pseudomonadati</taxon>
        <taxon>Pseudomonadota</taxon>
        <taxon>Betaproteobacteria</taxon>
        <taxon>Neisseriales</taxon>
        <taxon>Chitinibacteraceae</taxon>
        <taxon>Chitiniphilus</taxon>
    </lineage>
</organism>
<keyword evidence="1 2" id="KW-0808">Transferase</keyword>
<keyword evidence="3" id="KW-1185">Reference proteome</keyword>
<dbReference type="PANTHER" id="PTHR36112:SF1">
    <property type="entry name" value="RIBOSOMAL RNA SMALL SUBUNIT METHYLTRANSFERASE J"/>
    <property type="match status" value="1"/>
</dbReference>